<evidence type="ECO:0000313" key="2">
    <source>
        <dbReference type="EMBL" id="MCE3215185.1"/>
    </source>
</evidence>
<sequence length="63" mass="7093">VLSQDSQQNSESGDGSLSHVTDHPKWSLNEVQKGFKSDSIITKWCNDPWWRVTTHGIDPLEGI</sequence>
<protein>
    <submittedName>
        <fullName evidence="2">Uncharacterized protein</fullName>
    </submittedName>
</protein>
<evidence type="ECO:0000313" key="3">
    <source>
        <dbReference type="Proteomes" id="UP000823775"/>
    </source>
</evidence>
<organism evidence="2 3">
    <name type="scientific">Datura stramonium</name>
    <name type="common">Jimsonweed</name>
    <name type="synonym">Common thornapple</name>
    <dbReference type="NCBI Taxonomy" id="4076"/>
    <lineage>
        <taxon>Eukaryota</taxon>
        <taxon>Viridiplantae</taxon>
        <taxon>Streptophyta</taxon>
        <taxon>Embryophyta</taxon>
        <taxon>Tracheophyta</taxon>
        <taxon>Spermatophyta</taxon>
        <taxon>Magnoliopsida</taxon>
        <taxon>eudicotyledons</taxon>
        <taxon>Gunneridae</taxon>
        <taxon>Pentapetalae</taxon>
        <taxon>asterids</taxon>
        <taxon>lamiids</taxon>
        <taxon>Solanales</taxon>
        <taxon>Solanaceae</taxon>
        <taxon>Solanoideae</taxon>
        <taxon>Datureae</taxon>
        <taxon>Datura</taxon>
    </lineage>
</organism>
<name>A0ABS8WQJ3_DATST</name>
<keyword evidence="3" id="KW-1185">Reference proteome</keyword>
<comment type="caution">
    <text evidence="2">The sequence shown here is derived from an EMBL/GenBank/DDBJ whole genome shotgun (WGS) entry which is preliminary data.</text>
</comment>
<feature type="region of interest" description="Disordered" evidence="1">
    <location>
        <begin position="1"/>
        <end position="23"/>
    </location>
</feature>
<proteinExistence type="predicted"/>
<gene>
    <name evidence="2" type="ORF">HAX54_001206</name>
</gene>
<evidence type="ECO:0000256" key="1">
    <source>
        <dbReference type="SAM" id="MobiDB-lite"/>
    </source>
</evidence>
<reference evidence="2 3" key="1">
    <citation type="journal article" date="2021" name="BMC Genomics">
        <title>Datura genome reveals duplications of psychoactive alkaloid biosynthetic genes and high mutation rate following tissue culture.</title>
        <authorList>
            <person name="Rajewski A."/>
            <person name="Carter-House D."/>
            <person name="Stajich J."/>
            <person name="Litt A."/>
        </authorList>
    </citation>
    <scope>NUCLEOTIDE SEQUENCE [LARGE SCALE GENOMIC DNA]</scope>
    <source>
        <strain evidence="2">AR-01</strain>
    </source>
</reference>
<dbReference type="Proteomes" id="UP000823775">
    <property type="component" value="Unassembled WGS sequence"/>
</dbReference>
<dbReference type="EMBL" id="JACEIK010010425">
    <property type="protein sequence ID" value="MCE3215185.1"/>
    <property type="molecule type" value="Genomic_DNA"/>
</dbReference>
<feature type="non-terminal residue" evidence="2">
    <location>
        <position position="1"/>
    </location>
</feature>
<accession>A0ABS8WQJ3</accession>
<feature type="compositionally biased region" description="Polar residues" evidence="1">
    <location>
        <begin position="1"/>
        <end position="19"/>
    </location>
</feature>